<evidence type="ECO:0000313" key="11">
    <source>
        <dbReference type="EMBL" id="ASI13567.1"/>
    </source>
</evidence>
<feature type="active site" description="Nucleophile" evidence="9 10">
    <location>
        <position position="13"/>
    </location>
</feature>
<evidence type="ECO:0000256" key="10">
    <source>
        <dbReference type="PIRSR" id="PIRSR600243-1"/>
    </source>
</evidence>
<evidence type="ECO:0000256" key="7">
    <source>
        <dbReference type="ARBA" id="ARBA00022942"/>
    </source>
</evidence>
<dbReference type="Pfam" id="PF00227">
    <property type="entry name" value="Proteasome"/>
    <property type="match status" value="1"/>
</dbReference>
<gene>
    <name evidence="9" type="primary">psmB</name>
    <name evidence="11" type="ORF">Mia14_0233</name>
</gene>
<dbReference type="InterPro" id="IPR029055">
    <property type="entry name" value="Ntn_hydrolases_N"/>
</dbReference>
<dbReference type="GO" id="GO:0010498">
    <property type="term" value="P:proteasomal protein catabolic process"/>
    <property type="evidence" value="ECO:0007669"/>
    <property type="project" value="UniProtKB-UniRule"/>
</dbReference>
<evidence type="ECO:0000256" key="2">
    <source>
        <dbReference type="ARBA" id="ARBA00022490"/>
    </source>
</evidence>
<dbReference type="GO" id="GO:0004298">
    <property type="term" value="F:threonine-type endopeptidase activity"/>
    <property type="evidence" value="ECO:0007669"/>
    <property type="project" value="UniProtKB-UniRule"/>
</dbReference>
<dbReference type="Proteomes" id="UP000197679">
    <property type="component" value="Chromosome"/>
</dbReference>
<comment type="activity regulation">
    <text evidence="9">The formation of the proteasomal ATPase PAN-20S proteasome complex, via the docking of the C-termini of PAN into the intersubunit pockets in the alpha-rings, triggers opening of the gate for substrate entry. Interconversion between the open-gate and close-gate conformations leads to a dynamic regulation of the 20S proteasome proteolysis activity.</text>
</comment>
<comment type="subunit">
    <text evidence="9">The 20S proteasome core is composed of 14 alpha and 14 beta subunits that assemble into four stacked heptameric rings, resulting in a barrel-shaped structure. The two inner rings, each composed of seven catalytic beta subunits, are sandwiched by two outer rings, each composed of seven alpha subunits. The catalytic chamber with the active sites is on the inside of the barrel. Has a gated structure, the ends of the cylinder being occluded by the N-termini of the alpha-subunits. Is capped at one or both ends by the proteasome regulatory ATPase, PAN.</text>
</comment>
<dbReference type="OrthoDB" id="6330at2157"/>
<proteinExistence type="inferred from homology"/>
<evidence type="ECO:0000313" key="12">
    <source>
        <dbReference type="Proteomes" id="UP000197679"/>
    </source>
</evidence>
<keyword evidence="7 9" id="KW-0647">Proteasome</keyword>
<keyword evidence="12" id="KW-1185">Reference proteome</keyword>
<protein>
    <recommendedName>
        <fullName evidence="9">Proteasome subunit beta</fullName>
        <ecNumber evidence="9">3.4.25.1</ecNumber>
    </recommendedName>
    <alternativeName>
        <fullName evidence="9">20S proteasome beta subunit</fullName>
    </alternativeName>
    <alternativeName>
        <fullName evidence="9">Proteasome core protein PsmB</fullName>
    </alternativeName>
</protein>
<evidence type="ECO:0000256" key="6">
    <source>
        <dbReference type="ARBA" id="ARBA00022813"/>
    </source>
</evidence>
<dbReference type="HAMAP" id="MF_02113_A">
    <property type="entry name" value="Proteasome_B_A"/>
    <property type="match status" value="1"/>
</dbReference>
<dbReference type="InterPro" id="IPR019983">
    <property type="entry name" value="Pept_T1A_Psome_bsu_arc"/>
</dbReference>
<feature type="propeptide" id="PRO_5011123420" description="Removed in mature form; by autocatalysis" evidence="9">
    <location>
        <begin position="1"/>
        <end position="12"/>
    </location>
</feature>
<sequence>MDEKALIKYMKGTTTVGIICKDGVVLGADSRATMDTFIASKEARKVWQIDENIGMTIAGGVGDAEEIIRVIKIQNEIYKMNENKMMSPKVVTNLLSIILQQNKMMPFMVQLIVGGVDSEGKPQLFNLDPVGGYTDESKFTSTGSGSLEALGYLEDAYKDNLTVKDGIRIAKRAVSIAMSRDSATGNNIAIAAITKNGYKEYSGKELEKEVSSSK</sequence>
<keyword evidence="2 9" id="KW-0963">Cytoplasm</keyword>
<comment type="similarity">
    <text evidence="9">Belongs to the peptidase T1B family.</text>
</comment>
<keyword evidence="8 9" id="KW-0865">Zymogen</keyword>
<dbReference type="InterPro" id="IPR016050">
    <property type="entry name" value="Proteasome_bsu_CS"/>
</dbReference>
<keyword evidence="3 9" id="KW-0645">Protease</keyword>
<dbReference type="PROSITE" id="PS00854">
    <property type="entry name" value="PROTEASOME_BETA_1"/>
    <property type="match status" value="1"/>
</dbReference>
<dbReference type="RefSeq" id="WP_088819732.1">
    <property type="nucleotide sequence ID" value="NZ_CP019964.1"/>
</dbReference>
<comment type="catalytic activity">
    <reaction evidence="1 9">
        <text>Cleavage of peptide bonds with very broad specificity.</text>
        <dbReference type="EC" id="3.4.25.1"/>
    </reaction>
</comment>
<evidence type="ECO:0000256" key="4">
    <source>
        <dbReference type="ARBA" id="ARBA00022698"/>
    </source>
</evidence>
<name>A0A218NM74_9ARCH</name>
<dbReference type="NCBIfam" id="TIGR03634">
    <property type="entry name" value="arc_protsome_B"/>
    <property type="match status" value="1"/>
</dbReference>
<comment type="function">
    <text evidence="9">Component of the proteasome core, a large protease complex with broad specificity involved in protein degradation.</text>
</comment>
<dbReference type="InterPro" id="IPR001353">
    <property type="entry name" value="Proteasome_sua/b"/>
</dbReference>
<keyword evidence="5 9" id="KW-0378">Hydrolase</keyword>
<dbReference type="SUPFAM" id="SSF56235">
    <property type="entry name" value="N-terminal nucleophile aminohydrolases (Ntn hydrolases)"/>
    <property type="match status" value="1"/>
</dbReference>
<dbReference type="GO" id="GO:0019774">
    <property type="term" value="C:proteasome core complex, beta-subunit complex"/>
    <property type="evidence" value="ECO:0007669"/>
    <property type="project" value="UniProtKB-UniRule"/>
</dbReference>
<reference evidence="11 12" key="1">
    <citation type="journal article" date="2017" name="Nat. Commun.">
        <title>'ARMAN' archaea depend on association with euryarchaeal host in culture and in situ.</title>
        <authorList>
            <person name="Golyshina O."/>
            <person name="Toshchakov S."/>
            <person name="Makarova K."/>
            <person name="Gavrilov S."/>
            <person name="Korzhenkov A."/>
            <person name="La Cono V."/>
            <person name="Arcadi E."/>
            <person name="Nechitaylo T."/>
            <person name="Ferrer M."/>
            <person name="Kublanov I."/>
            <person name="Wolf Y."/>
            <person name="Yakimov M."/>
            <person name="Golyshin P."/>
            <person name="Slesarev A."/>
            <person name="Kozyavkin S."/>
        </authorList>
    </citation>
    <scope>NUCLEOTIDE SEQUENCE [LARGE SCALE GENOMIC DNA]</scope>
    <source>
        <strain evidence="11 12">Mia14</strain>
    </source>
</reference>
<dbReference type="PANTHER" id="PTHR32194">
    <property type="entry name" value="METALLOPROTEASE TLDD"/>
    <property type="match status" value="1"/>
</dbReference>
<evidence type="ECO:0000256" key="8">
    <source>
        <dbReference type="ARBA" id="ARBA00023145"/>
    </source>
</evidence>
<dbReference type="FunFam" id="3.60.20.10:FF:000049">
    <property type="entry name" value="Proteasome subunit beta"/>
    <property type="match status" value="1"/>
</dbReference>
<evidence type="ECO:0000256" key="3">
    <source>
        <dbReference type="ARBA" id="ARBA00022670"/>
    </source>
</evidence>
<keyword evidence="6 9" id="KW-0068">Autocatalytic cleavage</keyword>
<accession>A0A218NM74</accession>
<feature type="chain" id="PRO_5023296777" description="Proteasome subunit beta" evidence="9">
    <location>
        <begin position="13"/>
        <end position="214"/>
    </location>
</feature>
<evidence type="ECO:0000256" key="1">
    <source>
        <dbReference type="ARBA" id="ARBA00001198"/>
    </source>
</evidence>
<dbReference type="KEGG" id="marh:Mia14_0233"/>
<dbReference type="PRINTS" id="PR00141">
    <property type="entry name" value="PROTEASOME"/>
</dbReference>
<dbReference type="GO" id="GO:0005737">
    <property type="term" value="C:cytoplasm"/>
    <property type="evidence" value="ECO:0007669"/>
    <property type="project" value="UniProtKB-SubCell"/>
</dbReference>
<dbReference type="EC" id="3.4.25.1" evidence="9"/>
<dbReference type="AlphaFoldDB" id="A0A218NM74"/>
<comment type="subcellular location">
    <subcellularLocation>
        <location evidence="9">Cytoplasm</location>
    </subcellularLocation>
</comment>
<dbReference type="GeneID" id="33313791"/>
<dbReference type="InterPro" id="IPR000243">
    <property type="entry name" value="Pept_T1A_subB"/>
</dbReference>
<evidence type="ECO:0000256" key="5">
    <source>
        <dbReference type="ARBA" id="ARBA00022801"/>
    </source>
</evidence>
<dbReference type="EMBL" id="CP019964">
    <property type="protein sequence ID" value="ASI13567.1"/>
    <property type="molecule type" value="Genomic_DNA"/>
</dbReference>
<dbReference type="InterPro" id="IPR023333">
    <property type="entry name" value="Proteasome_suB-type"/>
</dbReference>
<organism evidence="11 12">
    <name type="scientific">Candidatus Mancarchaeum acidiphilum</name>
    <dbReference type="NCBI Taxonomy" id="1920749"/>
    <lineage>
        <taxon>Archaea</taxon>
        <taxon>Candidatus Micrarchaeota</taxon>
        <taxon>Candidatus Mancarchaeum</taxon>
    </lineage>
</organism>
<dbReference type="PANTHER" id="PTHR32194:SF0">
    <property type="entry name" value="ATP-DEPENDENT PROTEASE SUBUNIT HSLV"/>
    <property type="match status" value="1"/>
</dbReference>
<keyword evidence="4 9" id="KW-0888">Threonine protease</keyword>
<dbReference type="Gene3D" id="3.60.20.10">
    <property type="entry name" value="Glutamine Phosphoribosylpyrophosphate, subunit 1, domain 1"/>
    <property type="match status" value="1"/>
</dbReference>
<dbReference type="PROSITE" id="PS51476">
    <property type="entry name" value="PROTEASOME_BETA_2"/>
    <property type="match status" value="1"/>
</dbReference>
<evidence type="ECO:0000256" key="9">
    <source>
        <dbReference type="HAMAP-Rule" id="MF_02113"/>
    </source>
</evidence>